<dbReference type="InterPro" id="IPR013538">
    <property type="entry name" value="ASHA1/2-like_C"/>
</dbReference>
<comment type="caution">
    <text evidence="3">The sequence shown here is derived from an EMBL/GenBank/DDBJ whole genome shotgun (WGS) entry which is preliminary data.</text>
</comment>
<dbReference type="InterPro" id="IPR023393">
    <property type="entry name" value="START-like_dom_sf"/>
</dbReference>
<dbReference type="SUPFAM" id="SSF55961">
    <property type="entry name" value="Bet v1-like"/>
    <property type="match status" value="1"/>
</dbReference>
<comment type="similarity">
    <text evidence="1">Belongs to the AHA1 family.</text>
</comment>
<sequence length="152" mass="16941">MNETTQARASHRFRASAGRGFDAWIDPNLIGRWLFVTSPAGLAQVHVDARENGQYILVDRRDGKDVIHCGAYLVIERPRRLVLTVFVPEHSRFTVRVEVTITPAEDGCVVDLVSEVGNDQLELRDQLAEGWRDMLAHLDTVIPAAAVQGDPQ</sequence>
<keyword evidence="4" id="KW-1185">Reference proteome</keyword>
<dbReference type="RefSeq" id="WP_284339827.1">
    <property type="nucleotide sequence ID" value="NZ_BSNS01000007.1"/>
</dbReference>
<dbReference type="Pfam" id="PF08327">
    <property type="entry name" value="AHSA1"/>
    <property type="match status" value="1"/>
</dbReference>
<reference evidence="4" key="1">
    <citation type="journal article" date="2019" name="Int. J. Syst. Evol. Microbiol.">
        <title>The Global Catalogue of Microorganisms (GCM) 10K type strain sequencing project: providing services to taxonomists for standard genome sequencing and annotation.</title>
        <authorList>
            <consortium name="The Broad Institute Genomics Platform"/>
            <consortium name="The Broad Institute Genome Sequencing Center for Infectious Disease"/>
            <person name="Wu L."/>
            <person name="Ma J."/>
        </authorList>
    </citation>
    <scope>NUCLEOTIDE SEQUENCE [LARGE SCALE GENOMIC DNA]</scope>
    <source>
        <strain evidence="4">NBRC 112416</strain>
    </source>
</reference>
<accession>A0ABQ5W393</accession>
<dbReference type="EMBL" id="BSNS01000007">
    <property type="protein sequence ID" value="GLQ54390.1"/>
    <property type="molecule type" value="Genomic_DNA"/>
</dbReference>
<name>A0ABQ5W393_9HYPH</name>
<dbReference type="CDD" id="cd07814">
    <property type="entry name" value="SRPBCC_CalC_Aha1-like"/>
    <property type="match status" value="1"/>
</dbReference>
<evidence type="ECO:0000256" key="1">
    <source>
        <dbReference type="ARBA" id="ARBA00006817"/>
    </source>
</evidence>
<feature type="domain" description="Activator of Hsp90 ATPase homologue 1/2-like C-terminal" evidence="2">
    <location>
        <begin position="15"/>
        <end position="141"/>
    </location>
</feature>
<dbReference type="Proteomes" id="UP001156691">
    <property type="component" value="Unassembled WGS sequence"/>
</dbReference>
<dbReference type="Gene3D" id="3.30.530.20">
    <property type="match status" value="1"/>
</dbReference>
<evidence type="ECO:0000259" key="2">
    <source>
        <dbReference type="Pfam" id="PF08327"/>
    </source>
</evidence>
<gene>
    <name evidence="3" type="ORF">GCM10010862_16490</name>
</gene>
<evidence type="ECO:0000313" key="3">
    <source>
        <dbReference type="EMBL" id="GLQ54390.1"/>
    </source>
</evidence>
<protein>
    <recommendedName>
        <fullName evidence="2">Activator of Hsp90 ATPase homologue 1/2-like C-terminal domain-containing protein</fullName>
    </recommendedName>
</protein>
<evidence type="ECO:0000313" key="4">
    <source>
        <dbReference type="Proteomes" id="UP001156691"/>
    </source>
</evidence>
<proteinExistence type="inferred from homology"/>
<organism evidence="3 4">
    <name type="scientific">Devosia nitrariae</name>
    <dbReference type="NCBI Taxonomy" id="2071872"/>
    <lineage>
        <taxon>Bacteria</taxon>
        <taxon>Pseudomonadati</taxon>
        <taxon>Pseudomonadota</taxon>
        <taxon>Alphaproteobacteria</taxon>
        <taxon>Hyphomicrobiales</taxon>
        <taxon>Devosiaceae</taxon>
        <taxon>Devosia</taxon>
    </lineage>
</organism>